<evidence type="ECO:0000313" key="2">
    <source>
        <dbReference type="EMBL" id="OWQ92606.1"/>
    </source>
</evidence>
<dbReference type="Gene3D" id="2.60.40.1890">
    <property type="entry name" value="PCu(A)C copper chaperone"/>
    <property type="match status" value="1"/>
</dbReference>
<proteinExistence type="predicted"/>
<dbReference type="EMBL" id="NISJ01000012">
    <property type="protein sequence ID" value="OWQ92606.1"/>
    <property type="molecule type" value="Genomic_DNA"/>
</dbReference>
<evidence type="ECO:0000313" key="3">
    <source>
        <dbReference type="Proteomes" id="UP000197097"/>
    </source>
</evidence>
<dbReference type="AlphaFoldDB" id="A0A246JIX7"/>
<sequence length="211" mass="22571">MLGFWGRYRCAYPWHKGFEGLSRRGIHALLRSPPKMKPFAILAVATAALSLTACGENLGKGPQLNVVSGHIVMGATPDRPAVGYFRVTGGPRAVQLMAVTSDLAQRVEMHESVKENGMMTMKPLARADVPAKGELRFVQGGKHLMIWGINGAAVRAGKLPMAFVFTNNNNERILFDMVIKQPEGAEAPMDHGAMGHGGADAAQAAPDAAKK</sequence>
<dbReference type="Pfam" id="PF04314">
    <property type="entry name" value="PCuAC"/>
    <property type="match status" value="1"/>
</dbReference>
<dbReference type="InterPro" id="IPR058248">
    <property type="entry name" value="Lxx211020-like"/>
</dbReference>
<feature type="compositionally biased region" description="Low complexity" evidence="1">
    <location>
        <begin position="199"/>
        <end position="211"/>
    </location>
</feature>
<reference evidence="2 3" key="1">
    <citation type="journal article" date="2002" name="Int. J. Syst. Evol. Microbiol.">
        <title>Sphingopyxis witflariensis sp. nov., isolated from activated sludge.</title>
        <authorList>
            <person name="Kampfer P."/>
            <person name="Witzenberger R."/>
            <person name="Denner E.B."/>
            <person name="Busse H.J."/>
            <person name="Neef A."/>
        </authorList>
    </citation>
    <scope>NUCLEOTIDE SEQUENCE [LARGE SCALE GENOMIC DNA]</scope>
    <source>
        <strain evidence="2 3">DSM 14551</strain>
    </source>
</reference>
<protein>
    <recommendedName>
        <fullName evidence="4">Copper chaperone PCu(A)C</fullName>
    </recommendedName>
</protein>
<evidence type="ECO:0000256" key="1">
    <source>
        <dbReference type="SAM" id="MobiDB-lite"/>
    </source>
</evidence>
<dbReference type="PANTHER" id="PTHR36302:SF1">
    <property type="entry name" value="COPPER CHAPERONE PCU(A)C"/>
    <property type="match status" value="1"/>
</dbReference>
<accession>A0A246JIX7</accession>
<dbReference type="InterPro" id="IPR036182">
    <property type="entry name" value="PCuAC_sf"/>
</dbReference>
<name>A0A246JIX7_9SPHN</name>
<dbReference type="SUPFAM" id="SSF110087">
    <property type="entry name" value="DR1885-like metal-binding protein"/>
    <property type="match status" value="1"/>
</dbReference>
<dbReference type="PANTHER" id="PTHR36302">
    <property type="entry name" value="BLR7088 PROTEIN"/>
    <property type="match status" value="1"/>
</dbReference>
<feature type="region of interest" description="Disordered" evidence="1">
    <location>
        <begin position="190"/>
        <end position="211"/>
    </location>
</feature>
<evidence type="ECO:0008006" key="4">
    <source>
        <dbReference type="Google" id="ProtNLM"/>
    </source>
</evidence>
<keyword evidence="3" id="KW-1185">Reference proteome</keyword>
<comment type="caution">
    <text evidence="2">The sequence shown here is derived from an EMBL/GenBank/DDBJ whole genome shotgun (WGS) entry which is preliminary data.</text>
</comment>
<gene>
    <name evidence="2" type="ORF">CDQ91_17630</name>
</gene>
<dbReference type="Proteomes" id="UP000197097">
    <property type="component" value="Unassembled WGS sequence"/>
</dbReference>
<organism evidence="2 3">
    <name type="scientific">Sphingopyxis witflariensis</name>
    <dbReference type="NCBI Taxonomy" id="173675"/>
    <lineage>
        <taxon>Bacteria</taxon>
        <taxon>Pseudomonadati</taxon>
        <taxon>Pseudomonadota</taxon>
        <taxon>Alphaproteobacteria</taxon>
        <taxon>Sphingomonadales</taxon>
        <taxon>Sphingomonadaceae</taxon>
        <taxon>Sphingopyxis</taxon>
    </lineage>
</organism>
<dbReference type="InterPro" id="IPR007410">
    <property type="entry name" value="LpqE-like"/>
</dbReference>